<gene>
    <name evidence="1" type="primary">pseF</name>
    <name evidence="1" type="ORF">ACFS25_25735</name>
</gene>
<dbReference type="InterPro" id="IPR029044">
    <property type="entry name" value="Nucleotide-diphossugar_trans"/>
</dbReference>
<dbReference type="InterPro" id="IPR050793">
    <property type="entry name" value="CMP-NeuNAc_synthase"/>
</dbReference>
<comment type="caution">
    <text evidence="1">The sequence shown here is derived from an EMBL/GenBank/DDBJ whole genome shotgun (WGS) entry which is preliminary data.</text>
</comment>
<keyword evidence="1" id="KW-0808">Transferase</keyword>
<evidence type="ECO:0000313" key="1">
    <source>
        <dbReference type="EMBL" id="MFD2937209.1"/>
    </source>
</evidence>
<dbReference type="InterPro" id="IPR003329">
    <property type="entry name" value="Cytidylyl_trans"/>
</dbReference>
<dbReference type="NCBIfam" id="TIGR03584">
    <property type="entry name" value="PseF"/>
    <property type="match status" value="1"/>
</dbReference>
<accession>A0ABW6ANZ7</accession>
<organism evidence="1 2">
    <name type="scientific">Spirosoma flavum</name>
    <dbReference type="NCBI Taxonomy" id="2048557"/>
    <lineage>
        <taxon>Bacteria</taxon>
        <taxon>Pseudomonadati</taxon>
        <taxon>Bacteroidota</taxon>
        <taxon>Cytophagia</taxon>
        <taxon>Cytophagales</taxon>
        <taxon>Cytophagaceae</taxon>
        <taxon>Spirosoma</taxon>
    </lineage>
</organism>
<proteinExistence type="predicted"/>
<dbReference type="InterPro" id="IPR020039">
    <property type="entry name" value="PseF"/>
</dbReference>
<sequence>MSNIAIITARGGSKRIPRKNIRLFLGKPIIAYVIDAALQSGLFSEVMVSTDDDEIAAIARQYGASVPFLRQPKTADDFATTADVLGEVISQYAQQGQVFTHACCLYPTAPFVTSDLLKQAFSTLTEKQFDTVYPVQQFSFPIQRAVLLHDSKVQWFQPEHALTRSQDLEPAYHDAGQFYFVNVNAFQATQRLITPNSGGIVISEMEAHDIDNETDWPVAEFKYQLMHNLVHE</sequence>
<dbReference type="GO" id="GO:0016779">
    <property type="term" value="F:nucleotidyltransferase activity"/>
    <property type="evidence" value="ECO:0007669"/>
    <property type="project" value="UniProtKB-KW"/>
</dbReference>
<dbReference type="Pfam" id="PF02348">
    <property type="entry name" value="CTP_transf_3"/>
    <property type="match status" value="1"/>
</dbReference>
<dbReference type="EC" id="2.7.7.81" evidence="1"/>
<name>A0ABW6ANZ7_9BACT</name>
<dbReference type="SUPFAM" id="SSF53448">
    <property type="entry name" value="Nucleotide-diphospho-sugar transferases"/>
    <property type="match status" value="1"/>
</dbReference>
<keyword evidence="1" id="KW-0548">Nucleotidyltransferase</keyword>
<evidence type="ECO:0000313" key="2">
    <source>
        <dbReference type="Proteomes" id="UP001597512"/>
    </source>
</evidence>
<dbReference type="CDD" id="cd02513">
    <property type="entry name" value="CMP-NeuAc_Synthase"/>
    <property type="match status" value="1"/>
</dbReference>
<dbReference type="PANTHER" id="PTHR21485">
    <property type="entry name" value="HAD SUPERFAMILY MEMBERS CMAS AND KDSC"/>
    <property type="match status" value="1"/>
</dbReference>
<dbReference type="RefSeq" id="WP_381506783.1">
    <property type="nucleotide sequence ID" value="NZ_JBHUOM010000023.1"/>
</dbReference>
<dbReference type="Gene3D" id="3.90.550.10">
    <property type="entry name" value="Spore Coat Polysaccharide Biosynthesis Protein SpsA, Chain A"/>
    <property type="match status" value="1"/>
</dbReference>
<dbReference type="PANTHER" id="PTHR21485:SF6">
    <property type="entry name" value="N-ACYLNEURAMINATE CYTIDYLYLTRANSFERASE-RELATED"/>
    <property type="match status" value="1"/>
</dbReference>
<protein>
    <submittedName>
        <fullName evidence="1">Pseudaminic acid cytidylyltransferase</fullName>
        <ecNumber evidence="1">2.7.7.81</ecNumber>
    </submittedName>
</protein>
<keyword evidence="2" id="KW-1185">Reference proteome</keyword>
<dbReference type="EMBL" id="JBHUOM010000023">
    <property type="protein sequence ID" value="MFD2937209.1"/>
    <property type="molecule type" value="Genomic_DNA"/>
</dbReference>
<dbReference type="Proteomes" id="UP001597512">
    <property type="component" value="Unassembled WGS sequence"/>
</dbReference>
<reference evidence="2" key="1">
    <citation type="journal article" date="2019" name="Int. J. Syst. Evol. Microbiol.">
        <title>The Global Catalogue of Microorganisms (GCM) 10K type strain sequencing project: providing services to taxonomists for standard genome sequencing and annotation.</title>
        <authorList>
            <consortium name="The Broad Institute Genomics Platform"/>
            <consortium name="The Broad Institute Genome Sequencing Center for Infectious Disease"/>
            <person name="Wu L."/>
            <person name="Ma J."/>
        </authorList>
    </citation>
    <scope>NUCLEOTIDE SEQUENCE [LARGE SCALE GENOMIC DNA]</scope>
    <source>
        <strain evidence="2">KCTC 52490</strain>
    </source>
</reference>